<dbReference type="PANTHER" id="PTHR19959">
    <property type="entry name" value="KINESIN LIGHT CHAIN"/>
    <property type="match status" value="1"/>
</dbReference>
<evidence type="ECO:0000313" key="1">
    <source>
        <dbReference type="EMBL" id="KAJ2922950.1"/>
    </source>
</evidence>
<feature type="non-terminal residue" evidence="1">
    <location>
        <position position="425"/>
    </location>
</feature>
<dbReference type="Gene3D" id="1.25.40.10">
    <property type="entry name" value="Tetratricopeptide repeat domain"/>
    <property type="match status" value="1"/>
</dbReference>
<gene>
    <name evidence="1" type="ORF">H1R20_g14148</name>
</gene>
<evidence type="ECO:0000313" key="2">
    <source>
        <dbReference type="Proteomes" id="UP001140091"/>
    </source>
</evidence>
<name>A0A9W8IUI2_9AGAR</name>
<keyword evidence="2" id="KW-1185">Reference proteome</keyword>
<dbReference type="SUPFAM" id="SSF48452">
    <property type="entry name" value="TPR-like"/>
    <property type="match status" value="1"/>
</dbReference>
<comment type="caution">
    <text evidence="1">The sequence shown here is derived from an EMBL/GenBank/DDBJ whole genome shotgun (WGS) entry which is preliminary data.</text>
</comment>
<organism evidence="1 2">
    <name type="scientific">Candolleomyces eurysporus</name>
    <dbReference type="NCBI Taxonomy" id="2828524"/>
    <lineage>
        <taxon>Eukaryota</taxon>
        <taxon>Fungi</taxon>
        <taxon>Dikarya</taxon>
        <taxon>Basidiomycota</taxon>
        <taxon>Agaricomycotina</taxon>
        <taxon>Agaricomycetes</taxon>
        <taxon>Agaricomycetidae</taxon>
        <taxon>Agaricales</taxon>
        <taxon>Agaricineae</taxon>
        <taxon>Psathyrellaceae</taxon>
        <taxon>Candolleomyces</taxon>
    </lineage>
</organism>
<dbReference type="Pfam" id="PF13374">
    <property type="entry name" value="TPR_10"/>
    <property type="match status" value="1"/>
</dbReference>
<sequence>MRKFKKFGDLADINEAISTQHQALQNADSSQIASKYTLLNNLALSFWHRYNHSQDLESLEEATKTIELAVDETPKDNPTRPSTPNNLAWCYEQMYDRTHNVTYIYRAISAQREAVETLPEGHSSLPSILDNLGCCYQALFETTGELKHIQQAVDSRRKALETSSPDNVHFKIILDSLGRTLSDRFLLTQDMADICEAIELKERALRMIPENHSYRARSLNNLANSLISRYGVSRDPSDLESGLTHFRSGTLAQTSSPYDRFRVARTWALCALEYDNPTQAISAFDALVDVVPLFAGVEQTVQHRHELLMDLSSYILHGASVAISSGRIDKALEWLEQGRGLVWNQISSLRTPLDDLRAVDATMADRFETVSKALDAAGARVQDPRGRFEATADQKIALQEQASSHVKFKAPTVLSTYRIYTVYTL</sequence>
<accession>A0A9W8IUI2</accession>
<dbReference type="Proteomes" id="UP001140091">
    <property type="component" value="Unassembled WGS sequence"/>
</dbReference>
<reference evidence="1" key="1">
    <citation type="submission" date="2022-06" db="EMBL/GenBank/DDBJ databases">
        <title>Genome Sequence of Candolleomyces eurysporus.</title>
        <authorList>
            <person name="Buettner E."/>
        </authorList>
    </citation>
    <scope>NUCLEOTIDE SEQUENCE</scope>
    <source>
        <strain evidence="1">VTCC 930004</strain>
    </source>
</reference>
<dbReference type="OrthoDB" id="9991317at2759"/>
<dbReference type="PANTHER" id="PTHR19959:SF119">
    <property type="entry name" value="FUNGAL LIPASE-LIKE DOMAIN-CONTAINING PROTEIN"/>
    <property type="match status" value="1"/>
</dbReference>
<dbReference type="AlphaFoldDB" id="A0A9W8IUI2"/>
<proteinExistence type="predicted"/>
<protein>
    <submittedName>
        <fullName evidence="1">Uncharacterized protein</fullName>
    </submittedName>
</protein>
<dbReference type="InterPro" id="IPR011990">
    <property type="entry name" value="TPR-like_helical_dom_sf"/>
</dbReference>
<dbReference type="EMBL" id="JANBPK010001472">
    <property type="protein sequence ID" value="KAJ2922950.1"/>
    <property type="molecule type" value="Genomic_DNA"/>
</dbReference>